<dbReference type="Proteomes" id="UP001596406">
    <property type="component" value="Unassembled WGS sequence"/>
</dbReference>
<reference evidence="1 2" key="1">
    <citation type="journal article" date="2019" name="Int. J. Syst. Evol. Microbiol.">
        <title>The Global Catalogue of Microorganisms (GCM) 10K type strain sequencing project: providing services to taxonomists for standard genome sequencing and annotation.</title>
        <authorList>
            <consortium name="The Broad Institute Genomics Platform"/>
            <consortium name="The Broad Institute Genome Sequencing Center for Infectious Disease"/>
            <person name="Wu L."/>
            <person name="Ma J."/>
        </authorList>
    </citation>
    <scope>NUCLEOTIDE SEQUENCE [LARGE SCALE GENOMIC DNA]</scope>
    <source>
        <strain evidence="1 2">PSRA2</strain>
    </source>
</reference>
<dbReference type="SUPFAM" id="SSF53448">
    <property type="entry name" value="Nucleotide-diphospho-sugar transferases"/>
    <property type="match status" value="1"/>
</dbReference>
<dbReference type="AlphaFoldDB" id="A0ABD5U730"/>
<gene>
    <name evidence="1" type="ORF">ACFQHK_01045</name>
</gene>
<keyword evidence="2" id="KW-1185">Reference proteome</keyword>
<evidence type="ECO:0008006" key="3">
    <source>
        <dbReference type="Google" id="ProtNLM"/>
    </source>
</evidence>
<dbReference type="EMBL" id="JBHSXM010000001">
    <property type="protein sequence ID" value="MFC6835091.1"/>
    <property type="molecule type" value="Genomic_DNA"/>
</dbReference>
<organism evidence="1 2">
    <name type="scientific">Halomarina ordinaria</name>
    <dbReference type="NCBI Taxonomy" id="3033939"/>
    <lineage>
        <taxon>Archaea</taxon>
        <taxon>Methanobacteriati</taxon>
        <taxon>Methanobacteriota</taxon>
        <taxon>Stenosarchaea group</taxon>
        <taxon>Halobacteria</taxon>
        <taxon>Halobacteriales</taxon>
        <taxon>Natronomonadaceae</taxon>
        <taxon>Halomarina</taxon>
    </lineage>
</organism>
<evidence type="ECO:0000313" key="2">
    <source>
        <dbReference type="Proteomes" id="UP001596406"/>
    </source>
</evidence>
<dbReference type="InterPro" id="IPR029044">
    <property type="entry name" value="Nucleotide-diphossugar_trans"/>
</dbReference>
<proteinExistence type="predicted"/>
<evidence type="ECO:0000313" key="1">
    <source>
        <dbReference type="EMBL" id="MFC6835091.1"/>
    </source>
</evidence>
<name>A0ABD5U730_9EURY</name>
<accession>A0ABD5U730</accession>
<comment type="caution">
    <text evidence="1">The sequence shown here is derived from an EMBL/GenBank/DDBJ whole genome shotgun (WGS) entry which is preliminary data.</text>
</comment>
<dbReference type="Gene3D" id="3.90.550.10">
    <property type="entry name" value="Spore Coat Polysaccharide Biosynthesis Protein SpsA, Chain A"/>
    <property type="match status" value="1"/>
</dbReference>
<protein>
    <recommendedName>
        <fullName evidence="3">Nucleotide-diphospho-sugar transferase domain-containing protein</fullName>
    </recommendedName>
</protein>
<dbReference type="RefSeq" id="WP_304446799.1">
    <property type="nucleotide sequence ID" value="NZ_JARRAH010000001.1"/>
</dbReference>
<sequence length="292" mass="32904">MHESSRVASSERGILYIATEQRFVEEATVSARSARASMGDIPIAIITDSENDVPSIFDITIESSDNSHDFGEKVYNISKSPFDRTIYLDTDIHVEDDISELFDILGHWDLAAAHNISDYDFGGIEIPPDHPLTTLPMGIPEYNTGLIAYCSNSHTDNLFKEWVKAYEYDERVMEHPPDQASFKRALFESDTRVHTLSREYNCLFRSPGCVSRPVKVFHGRLIDLEGHGASKSADVRQAVDEINRQSGKRVYFTGADTTIVVDRLSKNLVTLLSLIRKKKFAKVLEVCARRLS</sequence>